<keyword evidence="6 9" id="KW-0472">Membrane</keyword>
<keyword evidence="3" id="KW-1003">Cell membrane</keyword>
<dbReference type="Pfam" id="PF07690">
    <property type="entry name" value="MFS_1"/>
    <property type="match status" value="1"/>
</dbReference>
<evidence type="ECO:0000256" key="9">
    <source>
        <dbReference type="SAM" id="Phobius"/>
    </source>
</evidence>
<organism evidence="11 12">
    <name type="scientific">Streptomyces chiangmaiensis</name>
    <dbReference type="NCBI Taxonomy" id="766497"/>
    <lineage>
        <taxon>Bacteria</taxon>
        <taxon>Bacillati</taxon>
        <taxon>Actinomycetota</taxon>
        <taxon>Actinomycetes</taxon>
        <taxon>Kitasatosporales</taxon>
        <taxon>Streptomycetaceae</taxon>
        <taxon>Streptomyces</taxon>
    </lineage>
</organism>
<dbReference type="Proteomes" id="UP001333996">
    <property type="component" value="Unassembled WGS sequence"/>
</dbReference>
<dbReference type="PANTHER" id="PTHR42718">
    <property type="entry name" value="MAJOR FACILITATOR SUPERFAMILY MULTIDRUG TRANSPORTER MFSC"/>
    <property type="match status" value="1"/>
</dbReference>
<feature type="transmembrane region" description="Helical" evidence="9">
    <location>
        <begin position="57"/>
        <end position="75"/>
    </location>
</feature>
<reference evidence="11" key="1">
    <citation type="submission" date="2024-01" db="EMBL/GenBank/DDBJ databases">
        <title>First draft genome sequence data of TA4-1, the type strain of Gram-positive actinobacterium Streptomyces chiangmaiensis.</title>
        <authorList>
            <person name="Yasawong M."/>
            <person name="Nantapong N."/>
        </authorList>
    </citation>
    <scope>NUCLEOTIDE SEQUENCE</scope>
    <source>
        <strain evidence="11">TA4-1</strain>
    </source>
</reference>
<dbReference type="Gene3D" id="1.20.1250.20">
    <property type="entry name" value="MFS general substrate transporter like domains"/>
    <property type="match status" value="1"/>
</dbReference>
<dbReference type="InterPro" id="IPR020846">
    <property type="entry name" value="MFS_dom"/>
</dbReference>
<dbReference type="CDD" id="cd17321">
    <property type="entry name" value="MFS_MMR_MDR_like"/>
    <property type="match status" value="1"/>
</dbReference>
<feature type="transmembrane region" description="Helical" evidence="9">
    <location>
        <begin position="483"/>
        <end position="505"/>
    </location>
</feature>
<dbReference type="InterPro" id="IPR036259">
    <property type="entry name" value="MFS_trans_sf"/>
</dbReference>
<dbReference type="SUPFAM" id="SSF103473">
    <property type="entry name" value="MFS general substrate transporter"/>
    <property type="match status" value="1"/>
</dbReference>
<keyword evidence="5 9" id="KW-1133">Transmembrane helix</keyword>
<feature type="transmembrane region" description="Helical" evidence="9">
    <location>
        <begin position="116"/>
        <end position="133"/>
    </location>
</feature>
<feature type="transmembrane region" description="Helical" evidence="9">
    <location>
        <begin position="171"/>
        <end position="195"/>
    </location>
</feature>
<feature type="transmembrane region" description="Helical" evidence="9">
    <location>
        <begin position="311"/>
        <end position="333"/>
    </location>
</feature>
<evidence type="ECO:0000313" key="11">
    <source>
        <dbReference type="EMBL" id="MED7824415.1"/>
    </source>
</evidence>
<evidence type="ECO:0000256" key="2">
    <source>
        <dbReference type="ARBA" id="ARBA00022448"/>
    </source>
</evidence>
<feature type="transmembrane region" description="Helical" evidence="9">
    <location>
        <begin position="207"/>
        <end position="226"/>
    </location>
</feature>
<evidence type="ECO:0000256" key="5">
    <source>
        <dbReference type="ARBA" id="ARBA00022989"/>
    </source>
</evidence>
<feature type="transmembrane region" description="Helical" evidence="9">
    <location>
        <begin position="411"/>
        <end position="430"/>
    </location>
</feature>
<feature type="transmembrane region" description="Helical" evidence="9">
    <location>
        <begin position="274"/>
        <end position="299"/>
    </location>
</feature>
<feature type="transmembrane region" description="Helical" evidence="9">
    <location>
        <begin position="21"/>
        <end position="42"/>
    </location>
</feature>
<protein>
    <submittedName>
        <fullName evidence="11">MFS transporter</fullName>
    </submittedName>
</protein>
<dbReference type="PROSITE" id="PS50850">
    <property type="entry name" value="MFS"/>
    <property type="match status" value="1"/>
</dbReference>
<feature type="compositionally biased region" description="Basic residues" evidence="8">
    <location>
        <begin position="544"/>
        <end position="560"/>
    </location>
</feature>
<keyword evidence="12" id="KW-1185">Reference proteome</keyword>
<dbReference type="InterPro" id="IPR011701">
    <property type="entry name" value="MFS"/>
</dbReference>
<evidence type="ECO:0000256" key="4">
    <source>
        <dbReference type="ARBA" id="ARBA00022692"/>
    </source>
</evidence>
<comment type="subcellular location">
    <subcellularLocation>
        <location evidence="1">Cell membrane</location>
        <topology evidence="1">Multi-pass membrane protein</topology>
    </subcellularLocation>
</comment>
<comment type="caution">
    <text evidence="11">The sequence shown here is derived from an EMBL/GenBank/DDBJ whole genome shotgun (WGS) entry which is preliminary data.</text>
</comment>
<proteinExistence type="predicted"/>
<feature type="domain" description="Major facilitator superfamily (MFS) profile" evidence="10">
    <location>
        <begin position="21"/>
        <end position="510"/>
    </location>
</feature>
<keyword evidence="4 9" id="KW-0812">Transmembrane</keyword>
<accession>A0ABU7FJX4</accession>
<gene>
    <name evidence="11" type="ORF">VXC91_21105</name>
</gene>
<sequence length="573" mass="59407">MVRRHGGGGVPIRAGRREWTGLAVLALPTMLIGLDMTVLHLAAPHISERLHPSGTELLWIVDIYGFMVAGFLATMGTLGDRIGRRRLLLIGAAAFAAASVLAACSSGVGMLIASRALLGVAGATLMPSTLSLISNMFRDPGQRRVAVAVWMTNFSIGGMIGPLIGGLFLEHFWYGSVFLLGVPVGLVLLVAGPLLLPEYRDPGAGRLDPVSVVLSITTVLPVVYGFKQIAQQGVRTVPLLGLAVGLCLGAVFVRRQLRLADPMLDLRLFTRPAFGVSLGGLTLGLFAVTGIQFLLLQYLQLVLGLSPLTTGLWTLPAVLAGVVSALLAPLAAARTSQGRVMAGGFLLAVPGLVLLTRADTTSGPGLVVIGFAVMSFGVQAALALTNDVIISSAPPERAGNASGIGETGANLGEALGVAVAGSVAAAVYRAKLSGDALPDGVGPDAAGAARATLGGATEVAGRLPGRLGGDLLALARTAFTDGLHVAALVNIGILLALTAAHLALLRHERSHRCPRAPERERRTVPKRRWTDAMDRVTRSGGPRRPPRRRPPRAPTHRTRSGRPSASSDSGESA</sequence>
<feature type="transmembrane region" description="Helical" evidence="9">
    <location>
        <begin position="87"/>
        <end position="110"/>
    </location>
</feature>
<feature type="compositionally biased region" description="Polar residues" evidence="8">
    <location>
        <begin position="561"/>
        <end position="573"/>
    </location>
</feature>
<feature type="transmembrane region" description="Helical" evidence="9">
    <location>
        <begin position="364"/>
        <end position="390"/>
    </location>
</feature>
<feature type="transmembrane region" description="Helical" evidence="9">
    <location>
        <begin position="232"/>
        <end position="253"/>
    </location>
</feature>
<name>A0ABU7FJX4_9ACTN</name>
<feature type="transmembrane region" description="Helical" evidence="9">
    <location>
        <begin position="145"/>
        <end position="165"/>
    </location>
</feature>
<evidence type="ECO:0000313" key="12">
    <source>
        <dbReference type="Proteomes" id="UP001333996"/>
    </source>
</evidence>
<feature type="region of interest" description="Disordered" evidence="8">
    <location>
        <begin position="514"/>
        <end position="573"/>
    </location>
</feature>
<evidence type="ECO:0000256" key="6">
    <source>
        <dbReference type="ARBA" id="ARBA00023136"/>
    </source>
</evidence>
<evidence type="ECO:0000256" key="7">
    <source>
        <dbReference type="ARBA" id="ARBA00023251"/>
    </source>
</evidence>
<evidence type="ECO:0000256" key="8">
    <source>
        <dbReference type="SAM" id="MobiDB-lite"/>
    </source>
</evidence>
<evidence type="ECO:0000256" key="1">
    <source>
        <dbReference type="ARBA" id="ARBA00004651"/>
    </source>
</evidence>
<feature type="compositionally biased region" description="Basic and acidic residues" evidence="8">
    <location>
        <begin position="515"/>
        <end position="537"/>
    </location>
</feature>
<dbReference type="EMBL" id="JAYWVC010000071">
    <property type="protein sequence ID" value="MED7824415.1"/>
    <property type="molecule type" value="Genomic_DNA"/>
</dbReference>
<keyword evidence="7" id="KW-0046">Antibiotic resistance</keyword>
<evidence type="ECO:0000256" key="3">
    <source>
        <dbReference type="ARBA" id="ARBA00022475"/>
    </source>
</evidence>
<keyword evidence="2" id="KW-0813">Transport</keyword>
<dbReference type="PANTHER" id="PTHR42718:SF47">
    <property type="entry name" value="METHYL VIOLOGEN RESISTANCE PROTEIN SMVA"/>
    <property type="match status" value="1"/>
</dbReference>
<evidence type="ECO:0000259" key="10">
    <source>
        <dbReference type="PROSITE" id="PS50850"/>
    </source>
</evidence>
<feature type="transmembrane region" description="Helical" evidence="9">
    <location>
        <begin position="340"/>
        <end position="358"/>
    </location>
</feature>